<dbReference type="AlphaFoldDB" id="A0A6A4IE59"/>
<dbReference type="CDD" id="cd00067">
    <property type="entry name" value="GAL4"/>
    <property type="match status" value="1"/>
</dbReference>
<dbReference type="GO" id="GO:0008270">
    <property type="term" value="F:zinc ion binding"/>
    <property type="evidence" value="ECO:0007669"/>
    <property type="project" value="InterPro"/>
</dbReference>
<protein>
    <recommendedName>
        <fullName evidence="4">Zn(2)-C6 fungal-type domain-containing protein</fullName>
    </recommendedName>
</protein>
<feature type="domain" description="Zn(2)-C6 fungal-type" evidence="4">
    <location>
        <begin position="15"/>
        <end position="48"/>
    </location>
</feature>
<dbReference type="PANTHER" id="PTHR46910">
    <property type="entry name" value="TRANSCRIPTION FACTOR PDR1"/>
    <property type="match status" value="1"/>
</dbReference>
<evidence type="ECO:0000313" key="6">
    <source>
        <dbReference type="Proteomes" id="UP000799118"/>
    </source>
</evidence>
<evidence type="ECO:0000256" key="3">
    <source>
        <dbReference type="SAM" id="MobiDB-lite"/>
    </source>
</evidence>
<dbReference type="GO" id="GO:0000981">
    <property type="term" value="F:DNA-binding transcription factor activity, RNA polymerase II-specific"/>
    <property type="evidence" value="ECO:0007669"/>
    <property type="project" value="InterPro"/>
</dbReference>
<dbReference type="EMBL" id="ML769389">
    <property type="protein sequence ID" value="KAE9408879.1"/>
    <property type="molecule type" value="Genomic_DNA"/>
</dbReference>
<dbReference type="GO" id="GO:0006351">
    <property type="term" value="P:DNA-templated transcription"/>
    <property type="evidence" value="ECO:0007669"/>
    <property type="project" value="InterPro"/>
</dbReference>
<dbReference type="Pfam" id="PF04082">
    <property type="entry name" value="Fungal_trans"/>
    <property type="match status" value="1"/>
</dbReference>
<dbReference type="SUPFAM" id="SSF57701">
    <property type="entry name" value="Zn2/Cys6 DNA-binding domain"/>
    <property type="match status" value="1"/>
</dbReference>
<dbReference type="Gene3D" id="4.10.240.10">
    <property type="entry name" value="Zn(2)-C6 fungal-type DNA-binding domain"/>
    <property type="match status" value="1"/>
</dbReference>
<organism evidence="5 6">
    <name type="scientific">Gymnopus androsaceus JB14</name>
    <dbReference type="NCBI Taxonomy" id="1447944"/>
    <lineage>
        <taxon>Eukaryota</taxon>
        <taxon>Fungi</taxon>
        <taxon>Dikarya</taxon>
        <taxon>Basidiomycota</taxon>
        <taxon>Agaricomycotina</taxon>
        <taxon>Agaricomycetes</taxon>
        <taxon>Agaricomycetidae</taxon>
        <taxon>Agaricales</taxon>
        <taxon>Marasmiineae</taxon>
        <taxon>Omphalotaceae</taxon>
        <taxon>Gymnopus</taxon>
    </lineage>
</organism>
<gene>
    <name evidence="5" type="ORF">BT96DRAFT_913589</name>
</gene>
<evidence type="ECO:0000313" key="5">
    <source>
        <dbReference type="EMBL" id="KAE9408879.1"/>
    </source>
</evidence>
<keyword evidence="2" id="KW-0539">Nucleus</keyword>
<dbReference type="PROSITE" id="PS00463">
    <property type="entry name" value="ZN2_CY6_FUNGAL_1"/>
    <property type="match status" value="1"/>
</dbReference>
<dbReference type="PROSITE" id="PS50048">
    <property type="entry name" value="ZN2_CY6_FUNGAL_2"/>
    <property type="match status" value="1"/>
</dbReference>
<feature type="region of interest" description="Disordered" evidence="3">
    <location>
        <begin position="815"/>
        <end position="848"/>
    </location>
</feature>
<feature type="compositionally biased region" description="Polar residues" evidence="3">
    <location>
        <begin position="823"/>
        <end position="845"/>
    </location>
</feature>
<dbReference type="CDD" id="cd12148">
    <property type="entry name" value="fungal_TF_MHR"/>
    <property type="match status" value="1"/>
</dbReference>
<dbReference type="OrthoDB" id="4456959at2759"/>
<dbReference type="Proteomes" id="UP000799118">
    <property type="component" value="Unassembled WGS sequence"/>
</dbReference>
<dbReference type="SMART" id="SM00906">
    <property type="entry name" value="Fungal_trans"/>
    <property type="match status" value="1"/>
</dbReference>
<feature type="region of interest" description="Disordered" evidence="3">
    <location>
        <begin position="688"/>
        <end position="710"/>
    </location>
</feature>
<keyword evidence="1" id="KW-0479">Metal-binding</keyword>
<dbReference type="InterPro" id="IPR001138">
    <property type="entry name" value="Zn2Cys6_DnaBD"/>
</dbReference>
<dbReference type="GO" id="GO:0003677">
    <property type="term" value="F:DNA binding"/>
    <property type="evidence" value="ECO:0007669"/>
    <property type="project" value="InterPro"/>
</dbReference>
<evidence type="ECO:0000259" key="4">
    <source>
        <dbReference type="PROSITE" id="PS50048"/>
    </source>
</evidence>
<reference evidence="5" key="1">
    <citation type="journal article" date="2019" name="Environ. Microbiol.">
        <title>Fungal ecological strategies reflected in gene transcription - a case study of two litter decomposers.</title>
        <authorList>
            <person name="Barbi F."/>
            <person name="Kohler A."/>
            <person name="Barry K."/>
            <person name="Baskaran P."/>
            <person name="Daum C."/>
            <person name="Fauchery L."/>
            <person name="Ihrmark K."/>
            <person name="Kuo A."/>
            <person name="LaButti K."/>
            <person name="Lipzen A."/>
            <person name="Morin E."/>
            <person name="Grigoriev I.V."/>
            <person name="Henrissat B."/>
            <person name="Lindahl B."/>
            <person name="Martin F."/>
        </authorList>
    </citation>
    <scope>NUCLEOTIDE SEQUENCE</scope>
    <source>
        <strain evidence="5">JB14</strain>
    </source>
</reference>
<dbReference type="PANTHER" id="PTHR46910:SF38">
    <property type="entry name" value="ZN(2)-C6 FUNGAL-TYPE DOMAIN-CONTAINING PROTEIN"/>
    <property type="match status" value="1"/>
</dbReference>
<dbReference type="Pfam" id="PF00172">
    <property type="entry name" value="Zn_clus"/>
    <property type="match status" value="1"/>
</dbReference>
<sequence length="875" mass="97948">MDASALNKKRRLQSACDTCKRRKVRCDSGIMPNNVCSGCLNAGIQCTHSTVKRKRGPKPAPKKESKVGFESAQTLVSCLLAEPETYPIPEDPDNIRALLVDISRYAFFLSKELSRERRPPLADAASAVSPAELSPAPALTDSPYAVDPGDASNSNDIDTLNTISERLEKLSLESHKHPRHFGMSSNFVLIQTLLDFEEKVTGRTQTFYATAVKRPQFWNFPPWYRDMQLLHAGPPLLFPENDLLQDLIDIYFVRFDPYMPLLYRSSFEQSVAEGLHLIDVSFGQVVLAVCALASRWSDDPRNMPEGTDSERSKGWRWYRQISVKTSSFVEAPTLYDLQLCVLMVAYLQGSSISESSWILLGIGMRLAQAMGIHRKRPGQPRTVERELWIRAFWSIVTYDTYASMFLGRPRVTTMDDFDVEYPTDCDSEFWDNPDCPDKNFVQPPGTSSKTAFWIHFIKLLEIAGLAHRLIYPIRKSKHWKRLGVEGISWNQKAVIELDSALNEWVSSVPDHVKWDPNRADLTFFHQSVILYTSYYWVQIQVHKPWIPKPDQDIILSGFPSLTICANASRSCIHVAEAQKKRESFFQPVPVPLASVFVSAIVLLINFWRGKRLNPSLDFKKEMQDVYKCFEIIEPYEKQFQGAGRMVDVLNGIISIGHLSSDLPSLDNRDRPLEAHDWIANPSLSTSGELAGYHGSSPPKMNNGESASGDGHHYAVHGHDTIHNSASQADPPTQHNPLPFYTNELGVLPLYSSGLTTSPPHSSIPPRACSDDALHAAPHAAPINSWFPAFKVDGLADLSTLGMGFDPFPDSFRSPASDPDLSLYSAQSQPVAETQGRVNSENSSDGSGDWNLFMRNVDELFQSASGDFRMAVDEAS</sequence>
<dbReference type="SMART" id="SM00066">
    <property type="entry name" value="GAL4"/>
    <property type="match status" value="1"/>
</dbReference>
<dbReference type="InterPro" id="IPR036864">
    <property type="entry name" value="Zn2-C6_fun-type_DNA-bd_sf"/>
</dbReference>
<accession>A0A6A4IE59</accession>
<proteinExistence type="predicted"/>
<keyword evidence="6" id="KW-1185">Reference proteome</keyword>
<evidence type="ECO:0000256" key="1">
    <source>
        <dbReference type="ARBA" id="ARBA00022723"/>
    </source>
</evidence>
<dbReference type="InterPro" id="IPR050987">
    <property type="entry name" value="AtrR-like"/>
</dbReference>
<dbReference type="InterPro" id="IPR007219">
    <property type="entry name" value="XnlR_reg_dom"/>
</dbReference>
<name>A0A6A4IE59_9AGAR</name>
<evidence type="ECO:0000256" key="2">
    <source>
        <dbReference type="ARBA" id="ARBA00023242"/>
    </source>
</evidence>